<dbReference type="InterPro" id="IPR006379">
    <property type="entry name" value="HAD-SF_hydro_IIB"/>
</dbReference>
<dbReference type="STRING" id="1121025.SAMN02745249_00368"/>
<dbReference type="GO" id="GO:0005829">
    <property type="term" value="C:cytosol"/>
    <property type="evidence" value="ECO:0007669"/>
    <property type="project" value="TreeGrafter"/>
</dbReference>
<dbReference type="PANTHER" id="PTHR10000:SF8">
    <property type="entry name" value="HAD SUPERFAMILY HYDROLASE-LIKE, TYPE 3"/>
    <property type="match status" value="1"/>
</dbReference>
<dbReference type="Gene3D" id="3.30.1240.10">
    <property type="match status" value="1"/>
</dbReference>
<dbReference type="GO" id="GO:0016791">
    <property type="term" value="F:phosphatase activity"/>
    <property type="evidence" value="ECO:0007669"/>
    <property type="project" value="UniProtKB-ARBA"/>
</dbReference>
<dbReference type="SFLD" id="SFLDS00003">
    <property type="entry name" value="Haloacid_Dehalogenase"/>
    <property type="match status" value="1"/>
</dbReference>
<dbReference type="CDD" id="cd07516">
    <property type="entry name" value="HAD_Pase"/>
    <property type="match status" value="1"/>
</dbReference>
<evidence type="ECO:0000313" key="1">
    <source>
        <dbReference type="EMBL" id="SHE39596.1"/>
    </source>
</evidence>
<dbReference type="Proteomes" id="UP000184128">
    <property type="component" value="Unassembled WGS sequence"/>
</dbReference>
<reference evidence="1 2" key="1">
    <citation type="submission" date="2016-11" db="EMBL/GenBank/DDBJ databases">
        <authorList>
            <person name="Jaros S."/>
            <person name="Januszkiewicz K."/>
            <person name="Wedrychowicz H."/>
        </authorList>
    </citation>
    <scope>NUCLEOTIDE SEQUENCE [LARGE SCALE GENOMIC DNA]</scope>
    <source>
        <strain evidence="1 2">DSM 15692</strain>
    </source>
</reference>
<dbReference type="OrthoDB" id="9790031at2"/>
<dbReference type="PROSITE" id="PS01228">
    <property type="entry name" value="COF_1"/>
    <property type="match status" value="1"/>
</dbReference>
<accession>A0A1M4T514</accession>
<dbReference type="AlphaFoldDB" id="A0A1M4T514"/>
<protein>
    <recommendedName>
        <fullName evidence="3">Haloacid dehalogenase-like hydrolase</fullName>
    </recommendedName>
</protein>
<dbReference type="NCBIfam" id="TIGR00099">
    <property type="entry name" value="Cof-subfamily"/>
    <property type="match status" value="1"/>
</dbReference>
<dbReference type="NCBIfam" id="TIGR01484">
    <property type="entry name" value="HAD-SF-IIB"/>
    <property type="match status" value="1"/>
</dbReference>
<proteinExistence type="predicted"/>
<dbReference type="GO" id="GO:0000287">
    <property type="term" value="F:magnesium ion binding"/>
    <property type="evidence" value="ECO:0007669"/>
    <property type="project" value="TreeGrafter"/>
</dbReference>
<dbReference type="SUPFAM" id="SSF56784">
    <property type="entry name" value="HAD-like"/>
    <property type="match status" value="1"/>
</dbReference>
<dbReference type="InterPro" id="IPR036412">
    <property type="entry name" value="HAD-like_sf"/>
</dbReference>
<organism evidence="1 2">
    <name type="scientific">Atopostipes suicloacalis DSM 15692</name>
    <dbReference type="NCBI Taxonomy" id="1121025"/>
    <lineage>
        <taxon>Bacteria</taxon>
        <taxon>Bacillati</taxon>
        <taxon>Bacillota</taxon>
        <taxon>Bacilli</taxon>
        <taxon>Lactobacillales</taxon>
        <taxon>Carnobacteriaceae</taxon>
        <taxon>Atopostipes</taxon>
    </lineage>
</organism>
<dbReference type="PROSITE" id="PS01229">
    <property type="entry name" value="COF_2"/>
    <property type="match status" value="1"/>
</dbReference>
<dbReference type="InterPro" id="IPR000150">
    <property type="entry name" value="Cof"/>
</dbReference>
<gene>
    <name evidence="1" type="ORF">SAMN02745249_00368</name>
</gene>
<evidence type="ECO:0008006" key="3">
    <source>
        <dbReference type="Google" id="ProtNLM"/>
    </source>
</evidence>
<dbReference type="EMBL" id="FQUF01000004">
    <property type="protein sequence ID" value="SHE39596.1"/>
    <property type="molecule type" value="Genomic_DNA"/>
</dbReference>
<dbReference type="RefSeq" id="WP_073295411.1">
    <property type="nucleotide sequence ID" value="NZ_FQUF01000004.1"/>
</dbReference>
<dbReference type="SFLD" id="SFLDG01144">
    <property type="entry name" value="C2.B.4:_PGP_Like"/>
    <property type="match status" value="1"/>
</dbReference>
<dbReference type="InterPro" id="IPR023214">
    <property type="entry name" value="HAD_sf"/>
</dbReference>
<dbReference type="Gene3D" id="3.40.50.1000">
    <property type="entry name" value="HAD superfamily/HAD-like"/>
    <property type="match status" value="1"/>
</dbReference>
<name>A0A1M4T514_9LACT</name>
<dbReference type="SFLD" id="SFLDG01140">
    <property type="entry name" value="C2.B:_Phosphomannomutase_and_P"/>
    <property type="match status" value="1"/>
</dbReference>
<sequence length="278" mass="31218">MKLKAIVMDIDGTLLNEEKLISTRTKDKLIEAQKKGIKVVLASGRPTQGMLPLAEELEMNKYEGFLVSYNGSQVYDVKTKEILFNQAIPTDLANRILNHLSKFEVVPMVDQDDYMIVNNAFFDIKSEVPSGYMNIVHYEVRGGNFKVYEVDDFSKGIKKPVNKILVAGNPGYLQKHHEAMRAPFKDLITAAFSAPFYFEYTDQGIDKARALDEVFPKMGISPENIISFGDGQNDRSIIEYAGIGVAMRNAVPEILELADEVTHSNSEDGIANFLDQYF</sequence>
<keyword evidence="2" id="KW-1185">Reference proteome</keyword>
<evidence type="ECO:0000313" key="2">
    <source>
        <dbReference type="Proteomes" id="UP000184128"/>
    </source>
</evidence>
<dbReference type="PANTHER" id="PTHR10000">
    <property type="entry name" value="PHOSPHOSERINE PHOSPHATASE"/>
    <property type="match status" value="1"/>
</dbReference>
<dbReference type="Pfam" id="PF08282">
    <property type="entry name" value="Hydrolase_3"/>
    <property type="match status" value="1"/>
</dbReference>